<feature type="region of interest" description="Disordered" evidence="1">
    <location>
        <begin position="1"/>
        <end position="56"/>
    </location>
</feature>
<protein>
    <submittedName>
        <fullName evidence="2">Uncharacterized protein</fullName>
    </submittedName>
</protein>
<feature type="compositionally biased region" description="Polar residues" evidence="1">
    <location>
        <begin position="27"/>
        <end position="44"/>
    </location>
</feature>
<reference evidence="2" key="1">
    <citation type="journal article" date="2020" name="Stud. Mycol.">
        <title>101 Dothideomycetes genomes: a test case for predicting lifestyles and emergence of pathogens.</title>
        <authorList>
            <person name="Haridas S."/>
            <person name="Albert R."/>
            <person name="Binder M."/>
            <person name="Bloem J."/>
            <person name="Labutti K."/>
            <person name="Salamov A."/>
            <person name="Andreopoulos B."/>
            <person name="Baker S."/>
            <person name="Barry K."/>
            <person name="Bills G."/>
            <person name="Bluhm B."/>
            <person name="Cannon C."/>
            <person name="Castanera R."/>
            <person name="Culley D."/>
            <person name="Daum C."/>
            <person name="Ezra D."/>
            <person name="Gonzalez J."/>
            <person name="Henrissat B."/>
            <person name="Kuo A."/>
            <person name="Liang C."/>
            <person name="Lipzen A."/>
            <person name="Lutzoni F."/>
            <person name="Magnuson J."/>
            <person name="Mondo S."/>
            <person name="Nolan M."/>
            <person name="Ohm R."/>
            <person name="Pangilinan J."/>
            <person name="Park H.-J."/>
            <person name="Ramirez L."/>
            <person name="Alfaro M."/>
            <person name="Sun H."/>
            <person name="Tritt A."/>
            <person name="Yoshinaga Y."/>
            <person name="Zwiers L.-H."/>
            <person name="Turgeon B."/>
            <person name="Goodwin S."/>
            <person name="Spatafora J."/>
            <person name="Crous P."/>
            <person name="Grigoriev I."/>
        </authorList>
    </citation>
    <scope>NUCLEOTIDE SEQUENCE</scope>
    <source>
        <strain evidence="2">CBS 269.34</strain>
    </source>
</reference>
<dbReference type="AlphaFoldDB" id="A0A6A6QZN3"/>
<evidence type="ECO:0000313" key="3">
    <source>
        <dbReference type="Proteomes" id="UP000799750"/>
    </source>
</evidence>
<gene>
    <name evidence="2" type="ORF">BU16DRAFT_526116</name>
</gene>
<evidence type="ECO:0000256" key="1">
    <source>
        <dbReference type="SAM" id="MobiDB-lite"/>
    </source>
</evidence>
<keyword evidence="3" id="KW-1185">Reference proteome</keyword>
<name>A0A6A6QZN3_9PEZI</name>
<feature type="compositionally biased region" description="Basic and acidic residues" evidence="1">
    <location>
        <begin position="85"/>
        <end position="107"/>
    </location>
</feature>
<accession>A0A6A6QZN3</accession>
<feature type="compositionally biased region" description="Low complexity" evidence="1">
    <location>
        <begin position="10"/>
        <end position="25"/>
    </location>
</feature>
<dbReference type="EMBL" id="MU004187">
    <property type="protein sequence ID" value="KAF2497073.1"/>
    <property type="molecule type" value="Genomic_DNA"/>
</dbReference>
<evidence type="ECO:0000313" key="2">
    <source>
        <dbReference type="EMBL" id="KAF2497073.1"/>
    </source>
</evidence>
<organism evidence="2 3">
    <name type="scientific">Lophium mytilinum</name>
    <dbReference type="NCBI Taxonomy" id="390894"/>
    <lineage>
        <taxon>Eukaryota</taxon>
        <taxon>Fungi</taxon>
        <taxon>Dikarya</taxon>
        <taxon>Ascomycota</taxon>
        <taxon>Pezizomycotina</taxon>
        <taxon>Dothideomycetes</taxon>
        <taxon>Pleosporomycetidae</taxon>
        <taxon>Mytilinidiales</taxon>
        <taxon>Mytilinidiaceae</taxon>
        <taxon>Lophium</taxon>
    </lineage>
</organism>
<sequence length="177" mass="19740">MAHGGKKVAAKQQQAPAKWQQAAGKRQQATAAKNVPAKTQQGTTAPEARKKSRATAEANALDNSFIDLENLDWITEGFWGLPPDYRGETTDVDPNERHQQDQTVRSDDEGDEFNWHYGPQKPVDNENYLTDAAMHVLWEKDKKDPVASAWYARQTTELSHSKFIGSGAGTRDPYARS</sequence>
<dbReference type="Proteomes" id="UP000799750">
    <property type="component" value="Unassembled WGS sequence"/>
</dbReference>
<proteinExistence type="predicted"/>
<feature type="region of interest" description="Disordered" evidence="1">
    <location>
        <begin position="82"/>
        <end position="125"/>
    </location>
</feature>